<sequence length="206" mass="21864">MDGAKLFGQGGGGSAEMWSASATIEQGALVISPLDKEVYRRVAATGTSSTDPADDLTNYVAASYTRTTAAPIGYTMPQAYPDQVRGITKTAQTNIAQATRTQVLSVTGRGQLLHAGAFRSANSGETAGLRSEIWTDGRKLIEWESTAAGPHYVTVMGSSFKVGDDVIAAPGASIVFRRSLVIWITPTYRAWTGSTEYVGYSLRTEA</sequence>
<proteinExistence type="predicted"/>
<organism evidence="1 2">
    <name type="scientific">Paracidovorax cattleyae</name>
    <dbReference type="NCBI Taxonomy" id="80868"/>
    <lineage>
        <taxon>Bacteria</taxon>
        <taxon>Pseudomonadati</taxon>
        <taxon>Pseudomonadota</taxon>
        <taxon>Betaproteobacteria</taxon>
        <taxon>Burkholderiales</taxon>
        <taxon>Comamonadaceae</taxon>
        <taxon>Paracidovorax</taxon>
    </lineage>
</organism>
<evidence type="ECO:0000313" key="2">
    <source>
        <dbReference type="Proteomes" id="UP000199317"/>
    </source>
</evidence>
<name>A0A1H0RID0_9BURK</name>
<dbReference type="RefSeq" id="WP_152034219.1">
    <property type="nucleotide sequence ID" value="NZ_CP028290.1"/>
</dbReference>
<dbReference type="Proteomes" id="UP000199317">
    <property type="component" value="Unassembled WGS sequence"/>
</dbReference>
<protein>
    <submittedName>
        <fullName evidence="1">Uncharacterized protein</fullName>
    </submittedName>
</protein>
<dbReference type="EMBL" id="FNJL01000010">
    <property type="protein sequence ID" value="SDP29274.1"/>
    <property type="molecule type" value="Genomic_DNA"/>
</dbReference>
<dbReference type="AlphaFoldDB" id="A0A1H0RID0"/>
<keyword evidence="2" id="KW-1185">Reference proteome</keyword>
<accession>A0A1H0RID0</accession>
<reference evidence="2" key="1">
    <citation type="submission" date="2016-10" db="EMBL/GenBank/DDBJ databases">
        <authorList>
            <person name="Varghese N."/>
            <person name="Submissions S."/>
        </authorList>
    </citation>
    <scope>NUCLEOTIDE SEQUENCE [LARGE SCALE GENOMIC DNA]</scope>
    <source>
        <strain evidence="2">DSM 17101</strain>
    </source>
</reference>
<gene>
    <name evidence="1" type="ORF">SAMN04489708_11081</name>
</gene>
<evidence type="ECO:0000313" key="1">
    <source>
        <dbReference type="EMBL" id="SDP29274.1"/>
    </source>
</evidence>